<dbReference type="KEGG" id="trs:Terro_0180"/>
<dbReference type="Proteomes" id="UP000006056">
    <property type="component" value="Chromosome"/>
</dbReference>
<dbReference type="OrthoDB" id="9810250at2"/>
<organism evidence="4 5">
    <name type="scientific">Terriglobus roseus (strain DSM 18391 / NRRL B-41598 / KBS 63)</name>
    <dbReference type="NCBI Taxonomy" id="926566"/>
    <lineage>
        <taxon>Bacteria</taxon>
        <taxon>Pseudomonadati</taxon>
        <taxon>Acidobacteriota</taxon>
        <taxon>Terriglobia</taxon>
        <taxon>Terriglobales</taxon>
        <taxon>Acidobacteriaceae</taxon>
        <taxon>Terriglobus</taxon>
    </lineage>
</organism>
<dbReference type="PANTHER" id="PTHR43479">
    <property type="entry name" value="ACREF/ENVCD OPERON REPRESSOR-RELATED"/>
    <property type="match status" value="1"/>
</dbReference>
<dbReference type="InterPro" id="IPR009057">
    <property type="entry name" value="Homeodomain-like_sf"/>
</dbReference>
<keyword evidence="1 2" id="KW-0238">DNA-binding</keyword>
<dbReference type="PROSITE" id="PS50977">
    <property type="entry name" value="HTH_TETR_2"/>
    <property type="match status" value="1"/>
</dbReference>
<feature type="domain" description="HTH tetR-type" evidence="3">
    <location>
        <begin position="19"/>
        <end position="79"/>
    </location>
</feature>
<feature type="DNA-binding region" description="H-T-H motif" evidence="2">
    <location>
        <begin position="42"/>
        <end position="61"/>
    </location>
</feature>
<sequence length="198" mass="21739">MAAPSAQPEVAEPTDRRALRSRQSLMDALGKVLRKKDFNDISIQEIADEANLTRATFYLHYPDKDALLQAMTAVRFGESLRKRLDSSPDCAGGLRTIALGVCEYLSRATSCPSSLSKMSLERSVIPVIEGIIHDGLRKFHMASGIDPEIFATTVAWAIFGAATRWAKTPDRIPAEQMADIIDSLVNPLWQSITAGRAH</sequence>
<dbReference type="Pfam" id="PF00440">
    <property type="entry name" value="TetR_N"/>
    <property type="match status" value="1"/>
</dbReference>
<gene>
    <name evidence="4" type="ordered locus">Terro_0180</name>
</gene>
<dbReference type="SUPFAM" id="SSF46689">
    <property type="entry name" value="Homeodomain-like"/>
    <property type="match status" value="1"/>
</dbReference>
<dbReference type="InterPro" id="IPR050624">
    <property type="entry name" value="HTH-type_Tx_Regulator"/>
</dbReference>
<evidence type="ECO:0000313" key="4">
    <source>
        <dbReference type="EMBL" id="AFL86531.1"/>
    </source>
</evidence>
<dbReference type="RefSeq" id="WP_014784100.1">
    <property type="nucleotide sequence ID" value="NC_018014.1"/>
</dbReference>
<dbReference type="InterPro" id="IPR036271">
    <property type="entry name" value="Tet_transcr_reg_TetR-rel_C_sf"/>
</dbReference>
<evidence type="ECO:0000256" key="2">
    <source>
        <dbReference type="PROSITE-ProRule" id="PRU00335"/>
    </source>
</evidence>
<dbReference type="AlphaFoldDB" id="I3ZBB3"/>
<evidence type="ECO:0000256" key="1">
    <source>
        <dbReference type="ARBA" id="ARBA00023125"/>
    </source>
</evidence>
<evidence type="ECO:0000313" key="5">
    <source>
        <dbReference type="Proteomes" id="UP000006056"/>
    </source>
</evidence>
<evidence type="ECO:0000259" key="3">
    <source>
        <dbReference type="PROSITE" id="PS50977"/>
    </source>
</evidence>
<dbReference type="STRING" id="926566.Terro_0180"/>
<protein>
    <submittedName>
        <fullName evidence="4">Transcriptional regulator</fullName>
    </submittedName>
</protein>
<dbReference type="InterPro" id="IPR001647">
    <property type="entry name" value="HTH_TetR"/>
</dbReference>
<dbReference type="PANTHER" id="PTHR43479:SF7">
    <property type="entry name" value="TETR-FAMILY TRANSCRIPTIONAL REGULATOR"/>
    <property type="match status" value="1"/>
</dbReference>
<accession>I3ZBB3</accession>
<keyword evidence="5" id="KW-1185">Reference proteome</keyword>
<reference evidence="4 5" key="1">
    <citation type="submission" date="2012-06" db="EMBL/GenBank/DDBJ databases">
        <title>Complete genome of Terriglobus roseus DSM 18391.</title>
        <authorList>
            <consortium name="US DOE Joint Genome Institute (JGI-PGF)"/>
            <person name="Lucas S."/>
            <person name="Copeland A."/>
            <person name="Lapidus A."/>
            <person name="Glavina del Rio T."/>
            <person name="Dalin E."/>
            <person name="Tice H."/>
            <person name="Bruce D."/>
            <person name="Goodwin L."/>
            <person name="Pitluck S."/>
            <person name="Peters L."/>
            <person name="Mikhailova N."/>
            <person name="Munk A.C.C."/>
            <person name="Kyrpides N."/>
            <person name="Mavromatis K."/>
            <person name="Ivanova N."/>
            <person name="Brettin T."/>
            <person name="Detter J.C."/>
            <person name="Han C."/>
            <person name="Larimer F."/>
            <person name="Land M."/>
            <person name="Hauser L."/>
            <person name="Markowitz V."/>
            <person name="Cheng J.-F."/>
            <person name="Hugenholtz P."/>
            <person name="Woyke T."/>
            <person name="Wu D."/>
            <person name="Brambilla E."/>
            <person name="Klenk H.-P."/>
            <person name="Eisen J.A."/>
        </authorList>
    </citation>
    <scope>NUCLEOTIDE SEQUENCE [LARGE SCALE GENOMIC DNA]</scope>
    <source>
        <strain evidence="5">DSM 18391 / NRRL B-41598 / KBS 63</strain>
    </source>
</reference>
<dbReference type="Gene3D" id="1.10.357.10">
    <property type="entry name" value="Tetracycline Repressor, domain 2"/>
    <property type="match status" value="1"/>
</dbReference>
<dbReference type="eggNOG" id="COG1309">
    <property type="taxonomic scope" value="Bacteria"/>
</dbReference>
<proteinExistence type="predicted"/>
<dbReference type="EMBL" id="CP003379">
    <property type="protein sequence ID" value="AFL86531.1"/>
    <property type="molecule type" value="Genomic_DNA"/>
</dbReference>
<dbReference type="SUPFAM" id="SSF48498">
    <property type="entry name" value="Tetracyclin repressor-like, C-terminal domain"/>
    <property type="match status" value="1"/>
</dbReference>
<dbReference type="HOGENOM" id="CLU_087539_3_0_0"/>
<dbReference type="GO" id="GO:0003677">
    <property type="term" value="F:DNA binding"/>
    <property type="evidence" value="ECO:0007669"/>
    <property type="project" value="UniProtKB-UniRule"/>
</dbReference>
<name>I3ZBB3_TERRK</name>